<keyword evidence="1" id="KW-0862">Zinc</keyword>
<dbReference type="InterPro" id="IPR013083">
    <property type="entry name" value="Znf_RING/FYVE/PHD"/>
</dbReference>
<keyword evidence="1" id="KW-0863">Zinc-finger</keyword>
<reference evidence="4" key="2">
    <citation type="journal article" date="2023" name="IMA Fungus">
        <title>Comparative genomic study of the Penicillium genus elucidates a diverse pangenome and 15 lateral gene transfer events.</title>
        <authorList>
            <person name="Petersen C."/>
            <person name="Sorensen T."/>
            <person name="Nielsen M.R."/>
            <person name="Sondergaard T.E."/>
            <person name="Sorensen J.L."/>
            <person name="Fitzpatrick D.A."/>
            <person name="Frisvad J.C."/>
            <person name="Nielsen K.L."/>
        </authorList>
    </citation>
    <scope>NUCLEOTIDE SEQUENCE</scope>
    <source>
        <strain evidence="4">IBT 3081</strain>
    </source>
</reference>
<feature type="region of interest" description="Disordered" evidence="2">
    <location>
        <begin position="283"/>
        <end position="334"/>
    </location>
</feature>
<dbReference type="SUPFAM" id="SSF57903">
    <property type="entry name" value="FYVE/PHD zinc finger"/>
    <property type="match status" value="1"/>
</dbReference>
<reference evidence="4" key="1">
    <citation type="submission" date="2022-12" db="EMBL/GenBank/DDBJ databases">
        <authorList>
            <person name="Petersen C."/>
        </authorList>
    </citation>
    <scope>NUCLEOTIDE SEQUENCE</scope>
    <source>
        <strain evidence="4">IBT 3081</strain>
    </source>
</reference>
<dbReference type="GeneID" id="81459534"/>
<accession>A0A9W9SUC0</accession>
<evidence type="ECO:0000313" key="5">
    <source>
        <dbReference type="Proteomes" id="UP001147752"/>
    </source>
</evidence>
<name>A0A9W9SUC0_9EURO</name>
<feature type="compositionally biased region" description="Low complexity" evidence="2">
    <location>
        <begin position="308"/>
        <end position="320"/>
    </location>
</feature>
<dbReference type="Proteomes" id="UP001147752">
    <property type="component" value="Unassembled WGS sequence"/>
</dbReference>
<keyword evidence="5" id="KW-1185">Reference proteome</keyword>
<feature type="domain" description="RING-type" evidence="3">
    <location>
        <begin position="203"/>
        <end position="250"/>
    </location>
</feature>
<dbReference type="OrthoDB" id="4340602at2759"/>
<dbReference type="RefSeq" id="XP_056584486.1">
    <property type="nucleotide sequence ID" value="XM_056720351.1"/>
</dbReference>
<evidence type="ECO:0000259" key="3">
    <source>
        <dbReference type="PROSITE" id="PS50089"/>
    </source>
</evidence>
<dbReference type="AlphaFoldDB" id="A0A9W9SUC0"/>
<dbReference type="PROSITE" id="PS50089">
    <property type="entry name" value="ZF_RING_2"/>
    <property type="match status" value="1"/>
</dbReference>
<dbReference type="GO" id="GO:0008270">
    <property type="term" value="F:zinc ion binding"/>
    <property type="evidence" value="ECO:0007669"/>
    <property type="project" value="UniProtKB-KW"/>
</dbReference>
<proteinExistence type="predicted"/>
<organism evidence="4 5">
    <name type="scientific">Penicillium concentricum</name>
    <dbReference type="NCBI Taxonomy" id="293559"/>
    <lineage>
        <taxon>Eukaryota</taxon>
        <taxon>Fungi</taxon>
        <taxon>Dikarya</taxon>
        <taxon>Ascomycota</taxon>
        <taxon>Pezizomycotina</taxon>
        <taxon>Eurotiomycetes</taxon>
        <taxon>Eurotiomycetidae</taxon>
        <taxon>Eurotiales</taxon>
        <taxon>Aspergillaceae</taxon>
        <taxon>Penicillium</taxon>
    </lineage>
</organism>
<dbReference type="InterPro" id="IPR001841">
    <property type="entry name" value="Znf_RING"/>
</dbReference>
<dbReference type="CDD" id="cd15489">
    <property type="entry name" value="PHD_SF"/>
    <property type="match status" value="1"/>
</dbReference>
<evidence type="ECO:0000313" key="4">
    <source>
        <dbReference type="EMBL" id="KAJ5384710.1"/>
    </source>
</evidence>
<evidence type="ECO:0000256" key="1">
    <source>
        <dbReference type="PROSITE-ProRule" id="PRU00175"/>
    </source>
</evidence>
<evidence type="ECO:0000256" key="2">
    <source>
        <dbReference type="SAM" id="MobiDB-lite"/>
    </source>
</evidence>
<dbReference type="InterPro" id="IPR011011">
    <property type="entry name" value="Znf_FYVE_PHD"/>
</dbReference>
<keyword evidence="1" id="KW-0479">Metal-binding</keyword>
<protein>
    <recommendedName>
        <fullName evidence="3">RING-type domain-containing protein</fullName>
    </recommendedName>
</protein>
<dbReference type="EMBL" id="JAPZBT010000001">
    <property type="protein sequence ID" value="KAJ5384710.1"/>
    <property type="molecule type" value="Genomic_DNA"/>
</dbReference>
<dbReference type="Gene3D" id="3.30.40.10">
    <property type="entry name" value="Zinc/RING finger domain, C3HC4 (zinc finger)"/>
    <property type="match status" value="1"/>
</dbReference>
<sequence length="334" mass="36966">MGPLREDKSCCGITQKGNACKLTVKKETLKEGRHKLNNLARSPFDLSTLDSQLDGIVFFFLCKRWHQERQQNDVKQRWFNAAVRNQVHAQTSPRHLFSPSTAEEVDDIEEESAGISSEPHALSPPIWDIDEITFPGLPAPTWLEVSQPPGRKVTSDMLAMERVPWDVSPNDPAILSINNEHGGLHCIQIHSFDQGSCPDGEVCPICFEEDSDDPVMLQCDACKGVVHLGCMDGWLAHRLPGNNTSCPTHRCHGSFSALLSSSVAGDVTSESTTEMPLEVIHTGAEGSDVPTVPSQLRSPRLARRSDRFPVSIPSSSSVTRRSARQRRVPDRFRP</sequence>
<gene>
    <name evidence="4" type="ORF">N7517_002621</name>
</gene>
<comment type="caution">
    <text evidence="4">The sequence shown here is derived from an EMBL/GenBank/DDBJ whole genome shotgun (WGS) entry which is preliminary data.</text>
</comment>